<evidence type="ECO:0000256" key="2">
    <source>
        <dbReference type="SAM" id="Phobius"/>
    </source>
</evidence>
<evidence type="ECO:0000313" key="4">
    <source>
        <dbReference type="Proteomes" id="UP000249458"/>
    </source>
</evidence>
<dbReference type="EMBL" id="MVJN01000002">
    <property type="protein sequence ID" value="RAP37868.1"/>
    <property type="molecule type" value="Genomic_DNA"/>
</dbReference>
<feature type="region of interest" description="Disordered" evidence="1">
    <location>
        <begin position="120"/>
        <end position="147"/>
    </location>
</feature>
<evidence type="ECO:0000256" key="1">
    <source>
        <dbReference type="SAM" id="MobiDB-lite"/>
    </source>
</evidence>
<dbReference type="RefSeq" id="WP_112218415.1">
    <property type="nucleotide sequence ID" value="NZ_MVJN01000002.1"/>
</dbReference>
<keyword evidence="2" id="KW-0812">Transmembrane</keyword>
<keyword evidence="2" id="KW-1133">Transmembrane helix</keyword>
<feature type="transmembrane region" description="Helical" evidence="2">
    <location>
        <begin position="191"/>
        <end position="209"/>
    </location>
</feature>
<evidence type="ECO:0000313" key="3">
    <source>
        <dbReference type="EMBL" id="RAP37868.1"/>
    </source>
</evidence>
<name>A0A364LLX0_9GAMM</name>
<organism evidence="3 4">
    <name type="scientific">Legionella quinlivanii</name>
    <dbReference type="NCBI Taxonomy" id="45073"/>
    <lineage>
        <taxon>Bacteria</taxon>
        <taxon>Pseudomonadati</taxon>
        <taxon>Pseudomonadota</taxon>
        <taxon>Gammaproteobacteria</taxon>
        <taxon>Legionellales</taxon>
        <taxon>Legionellaceae</taxon>
        <taxon>Legionella</taxon>
    </lineage>
</organism>
<dbReference type="AlphaFoldDB" id="A0A364LLX0"/>
<gene>
    <name evidence="3" type="ORF">B1207_02450</name>
</gene>
<proteinExistence type="predicted"/>
<comment type="caution">
    <text evidence="3">The sequence shown here is derived from an EMBL/GenBank/DDBJ whole genome shotgun (WGS) entry which is preliminary data.</text>
</comment>
<reference evidence="3 4" key="1">
    <citation type="submission" date="2017-02" db="EMBL/GenBank/DDBJ databases">
        <title>Legionella quilivanii strain from human: case report and whole genome sequencing analysis.</title>
        <authorList>
            <person name="Lalancette C."/>
            <person name="Leduc J.-M."/>
            <person name="Levesque S."/>
            <person name="Fournier E."/>
            <person name="Saoud J."/>
            <person name="Faucher S.P."/>
            <person name="Bernard K."/>
            <person name="Martineau C."/>
            <person name="Longtin J."/>
        </authorList>
    </citation>
    <scope>NUCLEOTIDE SEQUENCE [LARGE SCALE GENOMIC DNA]</scope>
    <source>
        <strain evidence="3 4">ID143958</strain>
    </source>
</reference>
<keyword evidence="2" id="KW-0472">Membrane</keyword>
<dbReference type="Proteomes" id="UP000249458">
    <property type="component" value="Unassembled WGS sequence"/>
</dbReference>
<feature type="compositionally biased region" description="Low complexity" evidence="1">
    <location>
        <begin position="136"/>
        <end position="147"/>
    </location>
</feature>
<accession>A0A364LLX0</accession>
<protein>
    <submittedName>
        <fullName evidence="3">Uncharacterized protein</fullName>
    </submittedName>
</protein>
<sequence>MPSIKVIISVNNYQKPALLNMLNQFYSRLSFEQKTLNYDYYLSFEEANVEADNAIERCFGPHLKFYYAAATDDENSQLNQYANIHAQYIHNNIFRYDPALNELKDDSYENSSFKNGPLVKLPNRLSSDTMGRKSDTSQSPSFFPPSASNSISYQTNRAEEQRKSGLNSLIGASIFGIASVGALFLNPTLALVLFGISLILLAKAIYHVGKSVYLNANEESQPSPAPL</sequence>